<organism evidence="1 2">
    <name type="scientific">Candidatus Wildermuthbacteria bacterium RIFCSPLOWO2_01_FULL_48_16</name>
    <dbReference type="NCBI Taxonomy" id="1802461"/>
    <lineage>
        <taxon>Bacteria</taxon>
        <taxon>Candidatus Wildermuthiibacteriota</taxon>
    </lineage>
</organism>
<evidence type="ECO:0000313" key="2">
    <source>
        <dbReference type="Proteomes" id="UP000176917"/>
    </source>
</evidence>
<dbReference type="AlphaFoldDB" id="A0A1G2RMI8"/>
<proteinExistence type="predicted"/>
<name>A0A1G2RMI8_9BACT</name>
<reference evidence="1 2" key="1">
    <citation type="journal article" date="2016" name="Nat. Commun.">
        <title>Thousands of microbial genomes shed light on interconnected biogeochemical processes in an aquifer system.</title>
        <authorList>
            <person name="Anantharaman K."/>
            <person name="Brown C.T."/>
            <person name="Hug L.A."/>
            <person name="Sharon I."/>
            <person name="Castelle C.J."/>
            <person name="Probst A.J."/>
            <person name="Thomas B.C."/>
            <person name="Singh A."/>
            <person name="Wilkins M.J."/>
            <person name="Karaoz U."/>
            <person name="Brodie E.L."/>
            <person name="Williams K.H."/>
            <person name="Hubbard S.S."/>
            <person name="Banfield J.F."/>
        </authorList>
    </citation>
    <scope>NUCLEOTIDE SEQUENCE [LARGE SCALE GENOMIC DNA]</scope>
</reference>
<dbReference type="EMBL" id="MHUG01000011">
    <property type="protein sequence ID" value="OHA73502.1"/>
    <property type="molecule type" value="Genomic_DNA"/>
</dbReference>
<dbReference type="Proteomes" id="UP000176917">
    <property type="component" value="Unassembled WGS sequence"/>
</dbReference>
<accession>A0A1G2RMI8</accession>
<protein>
    <submittedName>
        <fullName evidence="1">Uncharacterized protein</fullName>
    </submittedName>
</protein>
<comment type="caution">
    <text evidence="1">The sequence shown here is derived from an EMBL/GenBank/DDBJ whole genome shotgun (WGS) entry which is preliminary data.</text>
</comment>
<evidence type="ECO:0000313" key="1">
    <source>
        <dbReference type="EMBL" id="OHA73502.1"/>
    </source>
</evidence>
<gene>
    <name evidence="1" type="ORF">A3B24_03260</name>
</gene>
<sequence>MKFEFLLERGNLLSVMRKAGYAPRIQTIPEEEEYSRTLSGNSYPRFHIYAKVFPDKRKAYLNLHLDQKAPSYQGTAAHGGEYEGDILEVEAQRIKRFL</sequence>